<comment type="caution">
    <text evidence="1">The sequence shown here is derived from an EMBL/GenBank/DDBJ whole genome shotgun (WGS) entry which is preliminary data.</text>
</comment>
<evidence type="ECO:0000313" key="2">
    <source>
        <dbReference type="Proteomes" id="UP000324222"/>
    </source>
</evidence>
<gene>
    <name evidence="1" type="ORF">E2C01_019705</name>
</gene>
<proteinExistence type="predicted"/>
<name>A0A5B7E045_PORTR</name>
<accession>A0A5B7E045</accession>
<sequence length="71" mass="7627">MKKYWKPWAGGGYLDGGGGMGGASSRQHQRNCVGAIRDDVRISIGHAPFPVSAVDKGVLVPQSRHRHLTSN</sequence>
<keyword evidence="2" id="KW-1185">Reference proteome</keyword>
<dbReference type="AlphaFoldDB" id="A0A5B7E045"/>
<reference evidence="1 2" key="1">
    <citation type="submission" date="2019-05" db="EMBL/GenBank/DDBJ databases">
        <title>Another draft genome of Portunus trituberculatus and its Hox gene families provides insights of decapod evolution.</title>
        <authorList>
            <person name="Jeong J.-H."/>
            <person name="Song I."/>
            <person name="Kim S."/>
            <person name="Choi T."/>
            <person name="Kim D."/>
            <person name="Ryu S."/>
            <person name="Kim W."/>
        </authorList>
    </citation>
    <scope>NUCLEOTIDE SEQUENCE [LARGE SCALE GENOMIC DNA]</scope>
    <source>
        <tissue evidence="1">Muscle</tissue>
    </source>
</reference>
<protein>
    <submittedName>
        <fullName evidence="1">Uncharacterized protein</fullName>
    </submittedName>
</protein>
<evidence type="ECO:0000313" key="1">
    <source>
        <dbReference type="EMBL" id="MPC26563.1"/>
    </source>
</evidence>
<dbReference type="Proteomes" id="UP000324222">
    <property type="component" value="Unassembled WGS sequence"/>
</dbReference>
<organism evidence="1 2">
    <name type="scientific">Portunus trituberculatus</name>
    <name type="common">Swimming crab</name>
    <name type="synonym">Neptunus trituberculatus</name>
    <dbReference type="NCBI Taxonomy" id="210409"/>
    <lineage>
        <taxon>Eukaryota</taxon>
        <taxon>Metazoa</taxon>
        <taxon>Ecdysozoa</taxon>
        <taxon>Arthropoda</taxon>
        <taxon>Crustacea</taxon>
        <taxon>Multicrustacea</taxon>
        <taxon>Malacostraca</taxon>
        <taxon>Eumalacostraca</taxon>
        <taxon>Eucarida</taxon>
        <taxon>Decapoda</taxon>
        <taxon>Pleocyemata</taxon>
        <taxon>Brachyura</taxon>
        <taxon>Eubrachyura</taxon>
        <taxon>Portunoidea</taxon>
        <taxon>Portunidae</taxon>
        <taxon>Portuninae</taxon>
        <taxon>Portunus</taxon>
    </lineage>
</organism>
<dbReference type="EMBL" id="VSRR010001616">
    <property type="protein sequence ID" value="MPC26563.1"/>
    <property type="molecule type" value="Genomic_DNA"/>
</dbReference>